<dbReference type="SUPFAM" id="SSF46785">
    <property type="entry name" value="Winged helix' DNA-binding domain"/>
    <property type="match status" value="1"/>
</dbReference>
<dbReference type="GO" id="GO:0003677">
    <property type="term" value="F:DNA binding"/>
    <property type="evidence" value="ECO:0007669"/>
    <property type="project" value="UniProtKB-KW"/>
</dbReference>
<keyword evidence="2" id="KW-0238">DNA-binding</keyword>
<feature type="domain" description="HTH gntR-type" evidence="4">
    <location>
        <begin position="8"/>
        <end position="76"/>
    </location>
</feature>
<dbReference type="InterPro" id="IPR000524">
    <property type="entry name" value="Tscrpt_reg_HTH_GntR"/>
</dbReference>
<dbReference type="InterPro" id="IPR008920">
    <property type="entry name" value="TF_FadR/GntR_C"/>
</dbReference>
<evidence type="ECO:0000313" key="5">
    <source>
        <dbReference type="EMBL" id="EAX49022.1"/>
    </source>
</evidence>
<keyword evidence="1" id="KW-0805">Transcription regulation</keyword>
<dbReference type="Proteomes" id="UP000005139">
    <property type="component" value="Unassembled WGS sequence"/>
</dbReference>
<evidence type="ECO:0000256" key="1">
    <source>
        <dbReference type="ARBA" id="ARBA00023015"/>
    </source>
</evidence>
<protein>
    <submittedName>
        <fullName evidence="5">GntR domain protein</fullName>
    </submittedName>
</protein>
<dbReference type="Gene3D" id="1.10.10.10">
    <property type="entry name" value="Winged helix-like DNA-binding domain superfamily/Winged helix DNA-binding domain"/>
    <property type="match status" value="1"/>
</dbReference>
<organism evidence="5 6">
    <name type="scientific">Thermosinus carboxydivorans Nor1</name>
    <dbReference type="NCBI Taxonomy" id="401526"/>
    <lineage>
        <taxon>Bacteria</taxon>
        <taxon>Bacillati</taxon>
        <taxon>Bacillota</taxon>
        <taxon>Negativicutes</taxon>
        <taxon>Selenomonadales</taxon>
        <taxon>Sporomusaceae</taxon>
        <taxon>Thermosinus</taxon>
    </lineage>
</organism>
<keyword evidence="3" id="KW-0804">Transcription</keyword>
<dbReference type="SMART" id="SM00345">
    <property type="entry name" value="HTH_GNTR"/>
    <property type="match status" value="1"/>
</dbReference>
<proteinExistence type="predicted"/>
<evidence type="ECO:0000259" key="4">
    <source>
        <dbReference type="PROSITE" id="PS50949"/>
    </source>
</evidence>
<dbReference type="Pfam" id="PF00392">
    <property type="entry name" value="GntR"/>
    <property type="match status" value="1"/>
</dbReference>
<dbReference type="OrthoDB" id="9799482at2"/>
<dbReference type="Pfam" id="PF07729">
    <property type="entry name" value="FCD"/>
    <property type="match status" value="1"/>
</dbReference>
<dbReference type="RefSeq" id="WP_007288228.1">
    <property type="nucleotide sequence ID" value="NZ_AAWL01000001.1"/>
</dbReference>
<dbReference type="eggNOG" id="COG2186">
    <property type="taxonomic scope" value="Bacteria"/>
</dbReference>
<dbReference type="PROSITE" id="PS50949">
    <property type="entry name" value="HTH_GNTR"/>
    <property type="match status" value="1"/>
</dbReference>
<keyword evidence="6" id="KW-1185">Reference proteome</keyword>
<sequence length="243" mass="27192">MLGKIERVKLSEEIFQRLKDMIKNGQFGYGDKLPGEKRLAEIFGVSRTTVREALAGLEAEGWIITKQGGGTYVRRLHSAAGPIEPLTSLLGGKNVAILELMEVRKILECEVAMLAALRATPEDIIEIKAAYRNMVEAVAQGADTTISDFAFHYAVAKAAKNNTIISIISYLYELYAEVVKNGKYHKSKPAGYKLILTEHEKIVKAIEQRKCHAAHRAMEIHLDRAHRILEEVLVEYYNSNLNP</sequence>
<evidence type="ECO:0000256" key="3">
    <source>
        <dbReference type="ARBA" id="ARBA00023163"/>
    </source>
</evidence>
<dbReference type="InterPro" id="IPR011711">
    <property type="entry name" value="GntR_C"/>
</dbReference>
<name>A1HMI3_9FIRM</name>
<dbReference type="AlphaFoldDB" id="A1HMI3"/>
<dbReference type="Gene3D" id="1.20.120.530">
    <property type="entry name" value="GntR ligand-binding domain-like"/>
    <property type="match status" value="1"/>
</dbReference>
<reference evidence="5 6" key="2">
    <citation type="submission" date="2007-01" db="EMBL/GenBank/DDBJ databases">
        <title>Sequencing of the draft genome and assembly of Thermosinus carboxydivorans Nor1.</title>
        <authorList>
            <consortium name="US DOE Joint Genome Institute (JGI-PGF)"/>
            <person name="Copeland A."/>
            <person name="Lucas S."/>
            <person name="Lapidus A."/>
            <person name="Barry K."/>
            <person name="Glavina del Rio T."/>
            <person name="Dalin E."/>
            <person name="Tice H."/>
            <person name="Bruce D."/>
            <person name="Pitluck S."/>
            <person name="Richardson P."/>
        </authorList>
    </citation>
    <scope>NUCLEOTIDE SEQUENCE [LARGE SCALE GENOMIC DNA]</scope>
    <source>
        <strain evidence="5 6">Nor1</strain>
    </source>
</reference>
<dbReference type="PRINTS" id="PR00035">
    <property type="entry name" value="HTHGNTR"/>
</dbReference>
<comment type="caution">
    <text evidence="5">The sequence shown here is derived from an EMBL/GenBank/DDBJ whole genome shotgun (WGS) entry which is preliminary data.</text>
</comment>
<accession>A1HMI3</accession>
<reference evidence="5 6" key="1">
    <citation type="submission" date="2007-01" db="EMBL/GenBank/DDBJ databases">
        <title>Annotation of the draft genome assembly of Thermosinus carboxydivorans Nor1.</title>
        <authorList>
            <consortium name="US DOE Joint Genome Institute (JGI-ORNL)"/>
            <person name="Larimer F."/>
            <person name="Land M."/>
            <person name="Hauser L."/>
        </authorList>
    </citation>
    <scope>NUCLEOTIDE SEQUENCE [LARGE SCALE GENOMIC DNA]</scope>
    <source>
        <strain evidence="5 6">Nor1</strain>
    </source>
</reference>
<dbReference type="GO" id="GO:0003700">
    <property type="term" value="F:DNA-binding transcription factor activity"/>
    <property type="evidence" value="ECO:0007669"/>
    <property type="project" value="InterPro"/>
</dbReference>
<dbReference type="SUPFAM" id="SSF48008">
    <property type="entry name" value="GntR ligand-binding domain-like"/>
    <property type="match status" value="1"/>
</dbReference>
<dbReference type="InterPro" id="IPR036388">
    <property type="entry name" value="WH-like_DNA-bd_sf"/>
</dbReference>
<dbReference type="PANTHER" id="PTHR43537">
    <property type="entry name" value="TRANSCRIPTIONAL REGULATOR, GNTR FAMILY"/>
    <property type="match status" value="1"/>
</dbReference>
<dbReference type="InterPro" id="IPR036390">
    <property type="entry name" value="WH_DNA-bd_sf"/>
</dbReference>
<dbReference type="SMART" id="SM00895">
    <property type="entry name" value="FCD"/>
    <property type="match status" value="1"/>
</dbReference>
<gene>
    <name evidence="5" type="ORF">TcarDRAFT_2711</name>
</gene>
<dbReference type="EMBL" id="AAWL01000001">
    <property type="protein sequence ID" value="EAX49022.1"/>
    <property type="molecule type" value="Genomic_DNA"/>
</dbReference>
<dbReference type="CDD" id="cd07377">
    <property type="entry name" value="WHTH_GntR"/>
    <property type="match status" value="1"/>
</dbReference>
<evidence type="ECO:0000313" key="6">
    <source>
        <dbReference type="Proteomes" id="UP000005139"/>
    </source>
</evidence>
<dbReference type="PANTHER" id="PTHR43537:SF5">
    <property type="entry name" value="UXU OPERON TRANSCRIPTIONAL REGULATOR"/>
    <property type="match status" value="1"/>
</dbReference>
<evidence type="ECO:0000256" key="2">
    <source>
        <dbReference type="ARBA" id="ARBA00023125"/>
    </source>
</evidence>